<dbReference type="InterPro" id="IPR020846">
    <property type="entry name" value="MFS_dom"/>
</dbReference>
<dbReference type="Pfam" id="PF07690">
    <property type="entry name" value="MFS_1"/>
    <property type="match status" value="1"/>
</dbReference>
<feature type="transmembrane region" description="Helical" evidence="5">
    <location>
        <begin position="55"/>
        <end position="76"/>
    </location>
</feature>
<feature type="transmembrane region" description="Helical" evidence="5">
    <location>
        <begin position="392"/>
        <end position="414"/>
    </location>
</feature>
<dbReference type="InterPro" id="IPR036259">
    <property type="entry name" value="MFS_trans_sf"/>
</dbReference>
<dbReference type="PANTHER" id="PTHR23508:SF10">
    <property type="entry name" value="CARBOXYLIC ACID TRANSPORTER PROTEIN HOMOLOG"/>
    <property type="match status" value="1"/>
</dbReference>
<feature type="transmembrane region" description="Helical" evidence="5">
    <location>
        <begin position="240"/>
        <end position="257"/>
    </location>
</feature>
<dbReference type="OrthoDB" id="4474610at2"/>
<evidence type="ECO:0000256" key="3">
    <source>
        <dbReference type="ARBA" id="ARBA00022989"/>
    </source>
</evidence>
<comment type="subcellular location">
    <subcellularLocation>
        <location evidence="1">Membrane</location>
        <topology evidence="1">Multi-pass membrane protein</topology>
    </subcellularLocation>
</comment>
<keyword evidence="2 5" id="KW-0812">Transmembrane</keyword>
<evidence type="ECO:0000313" key="8">
    <source>
        <dbReference type="Proteomes" id="UP000316905"/>
    </source>
</evidence>
<dbReference type="PROSITE" id="PS00216">
    <property type="entry name" value="SUGAR_TRANSPORT_1"/>
    <property type="match status" value="1"/>
</dbReference>
<dbReference type="InterPro" id="IPR005829">
    <property type="entry name" value="Sugar_transporter_CS"/>
</dbReference>
<keyword evidence="3 5" id="KW-1133">Transmembrane helix</keyword>
<sequence>MDTAVAARATSYAKSNTWVVVFIFCFLGLLVDGADLMLLAYSLSSLKAEFGLSSVQAGSLGSFTLAGMAIGGIYGGWACDRFGRVKTVVWSIMLFSVGTAVLGLTHSYWQFAITRFLASLGIGALYVACNTLMSEYVPTRYRTTVLGTLQAGWSVGYIVATLLAGWIIPNHGWRWLFYMALIPVLLAVVMQRLVPEPQAWLSTQAERAKAGMIGVRDRATEKRQSIFKQIFADPQACKMFVFWAMTAGFLQFGYYGVNNWMPSYLESELGMNLKSMTSYMVGTYTAMILGKILAGLAADRIGRRAVFAFGALGTAIFLPVIVLFHSPDSILWMLVLFGFLYGIPYGVNATYMTESFEARLRGSAVGGAYNIGRVGAAVAPAAIGFLASDGSIGLGFLVMGVAYFICGVIPALFIRDKQFDPQKQ</sequence>
<dbReference type="CDD" id="cd17371">
    <property type="entry name" value="MFS_MucK"/>
    <property type="match status" value="1"/>
</dbReference>
<dbReference type="SUPFAM" id="SSF103473">
    <property type="entry name" value="MFS general substrate transporter"/>
    <property type="match status" value="1"/>
</dbReference>
<evidence type="ECO:0000259" key="6">
    <source>
        <dbReference type="PROSITE" id="PS50850"/>
    </source>
</evidence>
<feature type="transmembrane region" description="Helical" evidence="5">
    <location>
        <begin position="368"/>
        <end position="386"/>
    </location>
</feature>
<feature type="transmembrane region" description="Helical" evidence="5">
    <location>
        <begin position="305"/>
        <end position="324"/>
    </location>
</feature>
<dbReference type="RefSeq" id="WP_145145562.1">
    <property type="nucleotide sequence ID" value="NZ_VLKY01000022.1"/>
</dbReference>
<keyword evidence="4 5" id="KW-0472">Membrane</keyword>
<comment type="caution">
    <text evidence="7">The sequence shown here is derived from an EMBL/GenBank/DDBJ whole genome shotgun (WGS) entry which is preliminary data.</text>
</comment>
<feature type="transmembrane region" description="Helical" evidence="5">
    <location>
        <begin position="175"/>
        <end position="194"/>
    </location>
</feature>
<dbReference type="AlphaFoldDB" id="A0A562PUA0"/>
<feature type="transmembrane region" description="Helical" evidence="5">
    <location>
        <begin position="277"/>
        <end position="298"/>
    </location>
</feature>
<dbReference type="Gene3D" id="1.20.1250.20">
    <property type="entry name" value="MFS general substrate transporter like domains"/>
    <property type="match status" value="1"/>
</dbReference>
<dbReference type="InterPro" id="IPR011701">
    <property type="entry name" value="MFS"/>
</dbReference>
<dbReference type="Proteomes" id="UP000316905">
    <property type="component" value="Unassembled WGS sequence"/>
</dbReference>
<feature type="transmembrane region" description="Helical" evidence="5">
    <location>
        <begin position="115"/>
        <end position="133"/>
    </location>
</feature>
<feature type="transmembrane region" description="Helical" evidence="5">
    <location>
        <begin position="330"/>
        <end position="347"/>
    </location>
</feature>
<dbReference type="PROSITE" id="PS50850">
    <property type="entry name" value="MFS"/>
    <property type="match status" value="1"/>
</dbReference>
<proteinExistence type="predicted"/>
<accession>A0A562PUA0</accession>
<dbReference type="GO" id="GO:0046943">
    <property type="term" value="F:carboxylic acid transmembrane transporter activity"/>
    <property type="evidence" value="ECO:0007669"/>
    <property type="project" value="TreeGrafter"/>
</dbReference>
<evidence type="ECO:0000256" key="2">
    <source>
        <dbReference type="ARBA" id="ARBA00022692"/>
    </source>
</evidence>
<name>A0A562PUA0_9PSED</name>
<evidence type="ECO:0000313" key="7">
    <source>
        <dbReference type="EMBL" id="TWI47968.1"/>
    </source>
</evidence>
<evidence type="ECO:0000256" key="4">
    <source>
        <dbReference type="ARBA" id="ARBA00023136"/>
    </source>
</evidence>
<feature type="transmembrane region" description="Helical" evidence="5">
    <location>
        <begin position="18"/>
        <end position="43"/>
    </location>
</feature>
<feature type="transmembrane region" description="Helical" evidence="5">
    <location>
        <begin position="145"/>
        <end position="169"/>
    </location>
</feature>
<evidence type="ECO:0000256" key="5">
    <source>
        <dbReference type="SAM" id="Phobius"/>
    </source>
</evidence>
<gene>
    <name evidence="7" type="ORF">IQ22_04259</name>
</gene>
<dbReference type="EMBL" id="VLKY01000022">
    <property type="protein sequence ID" value="TWI47968.1"/>
    <property type="molecule type" value="Genomic_DNA"/>
</dbReference>
<keyword evidence="8" id="KW-1185">Reference proteome</keyword>
<evidence type="ECO:0000256" key="1">
    <source>
        <dbReference type="ARBA" id="ARBA00004141"/>
    </source>
</evidence>
<feature type="domain" description="Major facilitator superfamily (MFS) profile" evidence="6">
    <location>
        <begin position="21"/>
        <end position="418"/>
    </location>
</feature>
<dbReference type="PROSITE" id="PS00217">
    <property type="entry name" value="SUGAR_TRANSPORT_2"/>
    <property type="match status" value="1"/>
</dbReference>
<dbReference type="GO" id="GO:0005886">
    <property type="term" value="C:plasma membrane"/>
    <property type="evidence" value="ECO:0007669"/>
    <property type="project" value="TreeGrafter"/>
</dbReference>
<organism evidence="7 8">
    <name type="scientific">Pseudomonas duriflava</name>
    <dbReference type="NCBI Taxonomy" id="459528"/>
    <lineage>
        <taxon>Bacteria</taxon>
        <taxon>Pseudomonadati</taxon>
        <taxon>Pseudomonadota</taxon>
        <taxon>Gammaproteobacteria</taxon>
        <taxon>Pseudomonadales</taxon>
        <taxon>Pseudomonadaceae</taxon>
        <taxon>Pseudomonas</taxon>
    </lineage>
</organism>
<dbReference type="PANTHER" id="PTHR23508">
    <property type="entry name" value="CARBOXYLIC ACID TRANSPORTER PROTEIN HOMOLOG"/>
    <property type="match status" value="1"/>
</dbReference>
<protein>
    <submittedName>
        <fullName evidence="7">AAHS family cis,cis-muconate transporter-like MFS transporter</fullName>
    </submittedName>
</protein>
<feature type="transmembrane region" description="Helical" evidence="5">
    <location>
        <begin position="88"/>
        <end position="109"/>
    </location>
</feature>
<reference evidence="7 8" key="1">
    <citation type="journal article" date="2015" name="Stand. Genomic Sci.">
        <title>Genomic Encyclopedia of Bacterial and Archaeal Type Strains, Phase III: the genomes of soil and plant-associated and newly described type strains.</title>
        <authorList>
            <person name="Whitman W.B."/>
            <person name="Woyke T."/>
            <person name="Klenk H.P."/>
            <person name="Zhou Y."/>
            <person name="Lilburn T.G."/>
            <person name="Beck B.J."/>
            <person name="De Vos P."/>
            <person name="Vandamme P."/>
            <person name="Eisen J.A."/>
            <person name="Garrity G."/>
            <person name="Hugenholtz P."/>
            <person name="Kyrpides N.C."/>
        </authorList>
    </citation>
    <scope>NUCLEOTIDE SEQUENCE [LARGE SCALE GENOMIC DNA]</scope>
    <source>
        <strain evidence="7 8">CGMCC 1.6858</strain>
    </source>
</reference>